<reference evidence="1 2" key="1">
    <citation type="submission" date="2022-12" db="EMBL/GenBank/DDBJ databases">
        <title>Chromosome-level genome of Tegillarca granosa.</title>
        <authorList>
            <person name="Kim J."/>
        </authorList>
    </citation>
    <scope>NUCLEOTIDE SEQUENCE [LARGE SCALE GENOMIC DNA]</scope>
    <source>
        <strain evidence="1">Teg-2019</strain>
        <tissue evidence="1">Adductor muscle</tissue>
    </source>
</reference>
<protein>
    <submittedName>
        <fullName evidence="1">Uncharacterized protein</fullName>
    </submittedName>
</protein>
<dbReference type="EMBL" id="JARBDR010000440">
    <property type="protein sequence ID" value="KAJ8312043.1"/>
    <property type="molecule type" value="Genomic_DNA"/>
</dbReference>
<gene>
    <name evidence="1" type="ORF">KUTeg_009416</name>
</gene>
<name>A0ABQ9F8T7_TEGGR</name>
<keyword evidence="2" id="KW-1185">Reference proteome</keyword>
<organism evidence="1 2">
    <name type="scientific">Tegillarca granosa</name>
    <name type="common">Malaysian cockle</name>
    <name type="synonym">Anadara granosa</name>
    <dbReference type="NCBI Taxonomy" id="220873"/>
    <lineage>
        <taxon>Eukaryota</taxon>
        <taxon>Metazoa</taxon>
        <taxon>Spiralia</taxon>
        <taxon>Lophotrochozoa</taxon>
        <taxon>Mollusca</taxon>
        <taxon>Bivalvia</taxon>
        <taxon>Autobranchia</taxon>
        <taxon>Pteriomorphia</taxon>
        <taxon>Arcoida</taxon>
        <taxon>Arcoidea</taxon>
        <taxon>Arcidae</taxon>
        <taxon>Tegillarca</taxon>
    </lineage>
</organism>
<accession>A0ABQ9F8T7</accession>
<comment type="caution">
    <text evidence="1">The sequence shown here is derived from an EMBL/GenBank/DDBJ whole genome shotgun (WGS) entry which is preliminary data.</text>
</comment>
<dbReference type="Proteomes" id="UP001217089">
    <property type="component" value="Unassembled WGS sequence"/>
</dbReference>
<evidence type="ECO:0000313" key="2">
    <source>
        <dbReference type="Proteomes" id="UP001217089"/>
    </source>
</evidence>
<evidence type="ECO:0000313" key="1">
    <source>
        <dbReference type="EMBL" id="KAJ8312043.1"/>
    </source>
</evidence>
<proteinExistence type="predicted"/>
<sequence>MPSITSNWGCEGGQCGRGFGHQEQFRGCADVSITASGSQSYNNLAYPNNNQNQGMQNAYRPVSYIPDGNGNSNTQNYGNQISNQNSILHILSGQTSGYGNNVPMCKATDQYRAQFPYADQFCIDQCKAGRCLSEYFCTSGCKNLNTQISICEATPSFKARYPYATQYCNTICKSVT</sequence>